<organism evidence="5 6">
    <name type="scientific">Treponema primitia (strain ATCC BAA-887 / DSM 12427 / ZAS-2)</name>
    <dbReference type="NCBI Taxonomy" id="545694"/>
    <lineage>
        <taxon>Bacteria</taxon>
        <taxon>Pseudomonadati</taxon>
        <taxon>Spirochaetota</taxon>
        <taxon>Spirochaetia</taxon>
        <taxon>Spirochaetales</taxon>
        <taxon>Treponemataceae</taxon>
        <taxon>Treponema</taxon>
    </lineage>
</organism>
<sequence>MRETRGKTMENGDFIALIRDQVKTSSGNRLKPEAALRPELAGMPFFEEPVLGFAAADDPYFGELKKPGVIGDHFLLPREWLSGARTVVSVFFPHSEAVKKANRQTMEWPADEWLQARIEGQAFIEELCRYTAAFLKDSGFSCAIPCFDPRFKTGNPAIRDNTRQDFYTSNWSERHVAHVCGLGTFGLSRGLITPKGISGRLASFISDAQFAPTVRPYSGISDYCTRCGACVRNCPAGAITLEEGKNHPLCSAFLDRTKEKHRPRYGCGKCQSAVPCESGIPAMGHS</sequence>
<dbReference type="SUPFAM" id="SSF54862">
    <property type="entry name" value="4Fe-4S ferredoxins"/>
    <property type="match status" value="1"/>
</dbReference>
<dbReference type="PROSITE" id="PS00198">
    <property type="entry name" value="4FE4S_FER_1"/>
    <property type="match status" value="1"/>
</dbReference>
<dbReference type="GO" id="GO:0051536">
    <property type="term" value="F:iron-sulfur cluster binding"/>
    <property type="evidence" value="ECO:0007669"/>
    <property type="project" value="UniProtKB-KW"/>
</dbReference>
<evidence type="ECO:0000259" key="4">
    <source>
        <dbReference type="PROSITE" id="PS51379"/>
    </source>
</evidence>
<dbReference type="PANTHER" id="PTHR42827:SF1">
    <property type="entry name" value="IRON-SULFUR CLUSTER-BINDING PROTEIN"/>
    <property type="match status" value="1"/>
</dbReference>
<evidence type="ECO:0000256" key="3">
    <source>
        <dbReference type="ARBA" id="ARBA00023014"/>
    </source>
</evidence>
<dbReference type="EMBL" id="CP001843">
    <property type="protein sequence ID" value="AEF85765.1"/>
    <property type="molecule type" value="Genomic_DNA"/>
</dbReference>
<keyword evidence="2" id="KW-0408">Iron</keyword>
<dbReference type="AlphaFoldDB" id="F5YQ07"/>
<dbReference type="eggNOG" id="COG1600">
    <property type="taxonomic scope" value="Bacteria"/>
</dbReference>
<keyword evidence="3" id="KW-0411">Iron-sulfur</keyword>
<dbReference type="InterPro" id="IPR017896">
    <property type="entry name" value="4Fe4S_Fe-S-bd"/>
</dbReference>
<dbReference type="STRING" id="545694.TREPR_2779"/>
<evidence type="ECO:0000256" key="1">
    <source>
        <dbReference type="ARBA" id="ARBA00022723"/>
    </source>
</evidence>
<dbReference type="Pfam" id="PF00037">
    <property type="entry name" value="Fer4"/>
    <property type="match status" value="1"/>
</dbReference>
<feature type="domain" description="4Fe-4S ferredoxin-type" evidence="4">
    <location>
        <begin position="214"/>
        <end position="244"/>
    </location>
</feature>
<name>F5YQ07_TREPZ</name>
<dbReference type="InterPro" id="IPR017900">
    <property type="entry name" value="4Fe4S_Fe_S_CS"/>
</dbReference>
<dbReference type="Proteomes" id="UP000009223">
    <property type="component" value="Chromosome"/>
</dbReference>
<reference evidence="5 6" key="2">
    <citation type="journal article" date="2011" name="ISME J.">
        <title>RNA-seq reveals cooperative metabolic interactions between two termite-gut spirochete species in co-culture.</title>
        <authorList>
            <person name="Rosenthal A.Z."/>
            <person name="Matson E.G."/>
            <person name="Eldar A."/>
            <person name="Leadbetter J.R."/>
        </authorList>
    </citation>
    <scope>NUCLEOTIDE SEQUENCE [LARGE SCALE GENOMIC DNA]</scope>
    <source>
        <strain evidence="6">ATCC BAA-887 / DSM 12427 / ZAS-2</strain>
    </source>
</reference>
<keyword evidence="1" id="KW-0479">Metal-binding</keyword>
<dbReference type="GO" id="GO:0046872">
    <property type="term" value="F:metal ion binding"/>
    <property type="evidence" value="ECO:0007669"/>
    <property type="project" value="UniProtKB-KW"/>
</dbReference>
<dbReference type="Gene3D" id="3.30.70.20">
    <property type="match status" value="1"/>
</dbReference>
<proteinExistence type="predicted"/>
<dbReference type="HOGENOM" id="CLU_061526_0_0_12"/>
<reference evidence="6" key="1">
    <citation type="submission" date="2009-12" db="EMBL/GenBank/DDBJ databases">
        <title>Complete sequence of Treponema primitia strain ZAS-2.</title>
        <authorList>
            <person name="Tetu S.G."/>
            <person name="Matson E."/>
            <person name="Ren Q."/>
            <person name="Seshadri R."/>
            <person name="Elbourne L."/>
            <person name="Hassan K.A."/>
            <person name="Durkin A."/>
            <person name="Radune D."/>
            <person name="Mohamoud Y."/>
            <person name="Shay R."/>
            <person name="Jin S."/>
            <person name="Zhang X."/>
            <person name="Lucey K."/>
            <person name="Ballor N.R."/>
            <person name="Ottesen E."/>
            <person name="Rosenthal R."/>
            <person name="Allen A."/>
            <person name="Leadbetter J.R."/>
            <person name="Paulsen I.T."/>
        </authorList>
    </citation>
    <scope>NUCLEOTIDE SEQUENCE [LARGE SCALE GENOMIC DNA]</scope>
    <source>
        <strain evidence="6">ATCC BAA-887 / DSM 12427 / ZAS-2</strain>
    </source>
</reference>
<accession>F5YQ07</accession>
<evidence type="ECO:0000313" key="5">
    <source>
        <dbReference type="EMBL" id="AEF85765.1"/>
    </source>
</evidence>
<dbReference type="KEGG" id="tpi:TREPR_2779"/>
<evidence type="ECO:0000256" key="2">
    <source>
        <dbReference type="ARBA" id="ARBA00023004"/>
    </source>
</evidence>
<protein>
    <submittedName>
        <fullName evidence="5">4Fe-4S ferredoxin, iron-sulfur binding domain protein</fullName>
    </submittedName>
</protein>
<dbReference type="PROSITE" id="PS51379">
    <property type="entry name" value="4FE4S_FER_2"/>
    <property type="match status" value="1"/>
</dbReference>
<dbReference type="PANTHER" id="PTHR42827">
    <property type="entry name" value="IRON-SULFUR CLUSTER-BINDING PROTEIN-RELATED"/>
    <property type="match status" value="1"/>
</dbReference>
<gene>
    <name evidence="5" type="ordered locus">TREPR_2779</name>
</gene>
<evidence type="ECO:0000313" key="6">
    <source>
        <dbReference type="Proteomes" id="UP000009223"/>
    </source>
</evidence>
<keyword evidence="6" id="KW-1185">Reference proteome</keyword>